<protein>
    <submittedName>
        <fullName evidence="1">Uncharacterized protein</fullName>
    </submittedName>
</protein>
<keyword evidence="2" id="KW-1185">Reference proteome</keyword>
<reference evidence="1" key="1">
    <citation type="submission" date="2022-10" db="EMBL/GenBank/DDBJ databases">
        <title>Chryseobacterium sp. nov., a novel bacterial species.</title>
        <authorList>
            <person name="Cao Y."/>
        </authorList>
    </citation>
    <scope>NUCLEOTIDE SEQUENCE</scope>
    <source>
        <strain evidence="1">KC 927</strain>
    </source>
</reference>
<organism evidence="1 2">
    <name type="scientific">Chryseobacterium luquanense</name>
    <dbReference type="NCBI Taxonomy" id="2983766"/>
    <lineage>
        <taxon>Bacteria</taxon>
        <taxon>Pseudomonadati</taxon>
        <taxon>Bacteroidota</taxon>
        <taxon>Flavobacteriia</taxon>
        <taxon>Flavobacteriales</taxon>
        <taxon>Weeksellaceae</taxon>
        <taxon>Chryseobacterium group</taxon>
        <taxon>Chryseobacterium</taxon>
    </lineage>
</organism>
<dbReference type="EMBL" id="JAOVZV010000029">
    <property type="protein sequence ID" value="MCX8534620.1"/>
    <property type="molecule type" value="Genomic_DNA"/>
</dbReference>
<dbReference type="Proteomes" id="UP001070176">
    <property type="component" value="Unassembled WGS sequence"/>
</dbReference>
<gene>
    <name evidence="1" type="ORF">OEA66_19910</name>
</gene>
<proteinExistence type="predicted"/>
<evidence type="ECO:0000313" key="1">
    <source>
        <dbReference type="EMBL" id="MCX8534620.1"/>
    </source>
</evidence>
<sequence length="42" mass="5114">MKKNNRKTIIEIPYIIVIRRFSFLDSKKYKNGLFPEITKKNK</sequence>
<evidence type="ECO:0000313" key="2">
    <source>
        <dbReference type="Proteomes" id="UP001070176"/>
    </source>
</evidence>
<accession>A0ABT3Y8Z0</accession>
<comment type="caution">
    <text evidence="1">The sequence shown here is derived from an EMBL/GenBank/DDBJ whole genome shotgun (WGS) entry which is preliminary data.</text>
</comment>
<name>A0ABT3Y8Z0_9FLAO</name>
<dbReference type="RefSeq" id="WP_267283053.1">
    <property type="nucleotide sequence ID" value="NZ_JAOVZV010000029.1"/>
</dbReference>